<comment type="subunit">
    <text evidence="3">Homodimer.</text>
</comment>
<name>A0A098BF39_9NOCA</name>
<dbReference type="InterPro" id="IPR050741">
    <property type="entry name" value="Acyl-CoA_dehydrogenase"/>
</dbReference>
<dbReference type="InterPro" id="IPR036250">
    <property type="entry name" value="AcylCo_DH-like_C"/>
</dbReference>
<feature type="domain" description="Acyl-CoA dehydrogenase/oxidase N-terminal" evidence="11">
    <location>
        <begin position="12"/>
        <end position="124"/>
    </location>
</feature>
<reference evidence="12 13" key="1">
    <citation type="journal article" date="2014" name="Genome Announc.">
        <title>Draft Genome Sequence of Propane- and Butane-Oxidizing Actinobacterium Rhodococcus ruber IEGM 231.</title>
        <authorList>
            <person name="Ivshina I.B."/>
            <person name="Kuyukina M.S."/>
            <person name="Krivoruchko A.V."/>
            <person name="Barbe V."/>
            <person name="Fischer C."/>
        </authorList>
    </citation>
    <scope>NUCLEOTIDE SEQUENCE [LARGE SCALE GENOMIC DNA]</scope>
</reference>
<dbReference type="InterPro" id="IPR006091">
    <property type="entry name" value="Acyl-CoA_Oxase/DH_mid-dom"/>
</dbReference>
<protein>
    <submittedName>
        <fullName evidence="12">Putative acyl-CoA dehydrogenase</fullName>
    </submittedName>
</protein>
<comment type="similarity">
    <text evidence="2 8">Belongs to the acyl-CoA dehydrogenase family.</text>
</comment>
<keyword evidence="6 8" id="KW-0560">Oxidoreductase</keyword>
<dbReference type="GO" id="GO:0005737">
    <property type="term" value="C:cytoplasm"/>
    <property type="evidence" value="ECO:0007669"/>
    <property type="project" value="TreeGrafter"/>
</dbReference>
<dbReference type="Gene3D" id="2.40.110.10">
    <property type="entry name" value="Butyryl-CoA Dehydrogenase, subunit A, domain 2"/>
    <property type="match status" value="1"/>
</dbReference>
<dbReference type="Pfam" id="PF02770">
    <property type="entry name" value="Acyl-CoA_dh_M"/>
    <property type="match status" value="1"/>
</dbReference>
<dbReference type="GO" id="GO:0003995">
    <property type="term" value="F:acyl-CoA dehydrogenase activity"/>
    <property type="evidence" value="ECO:0007669"/>
    <property type="project" value="TreeGrafter"/>
</dbReference>
<dbReference type="GO" id="GO:0033539">
    <property type="term" value="P:fatty acid beta-oxidation using acyl-CoA dehydrogenase"/>
    <property type="evidence" value="ECO:0007669"/>
    <property type="project" value="TreeGrafter"/>
</dbReference>
<keyword evidence="5 8" id="KW-0274">FAD</keyword>
<dbReference type="Pfam" id="PF02771">
    <property type="entry name" value="Acyl-CoA_dh_N"/>
    <property type="match status" value="1"/>
</dbReference>
<evidence type="ECO:0000313" key="12">
    <source>
        <dbReference type="EMBL" id="CDZ87348.1"/>
    </source>
</evidence>
<evidence type="ECO:0000259" key="9">
    <source>
        <dbReference type="Pfam" id="PF00441"/>
    </source>
</evidence>
<dbReference type="SUPFAM" id="SSF56645">
    <property type="entry name" value="Acyl-CoA dehydrogenase NM domain-like"/>
    <property type="match status" value="1"/>
</dbReference>
<dbReference type="InterPro" id="IPR013786">
    <property type="entry name" value="AcylCoA_DH/ox_N"/>
</dbReference>
<dbReference type="Pfam" id="PF00441">
    <property type="entry name" value="Acyl-CoA_dh_1"/>
    <property type="match status" value="1"/>
</dbReference>
<evidence type="ECO:0000256" key="1">
    <source>
        <dbReference type="ARBA" id="ARBA00001974"/>
    </source>
</evidence>
<proteinExistence type="inferred from homology"/>
<keyword evidence="4 8" id="KW-0285">Flavoprotein</keyword>
<dbReference type="RefSeq" id="WP_040270256.1">
    <property type="nucleotide sequence ID" value="NZ_JAJNCM010000020.1"/>
</dbReference>
<dbReference type="EMBL" id="CCSD01000032">
    <property type="protein sequence ID" value="CDZ87348.1"/>
    <property type="molecule type" value="Genomic_DNA"/>
</dbReference>
<evidence type="ECO:0000259" key="10">
    <source>
        <dbReference type="Pfam" id="PF02770"/>
    </source>
</evidence>
<evidence type="ECO:0000256" key="5">
    <source>
        <dbReference type="ARBA" id="ARBA00022827"/>
    </source>
</evidence>
<dbReference type="OrthoDB" id="8876745at2"/>
<feature type="domain" description="Acyl-CoA oxidase/dehydrogenase middle" evidence="10">
    <location>
        <begin position="128"/>
        <end position="207"/>
    </location>
</feature>
<feature type="domain" description="Acyl-CoA dehydrogenase/oxidase C-terminal" evidence="9">
    <location>
        <begin position="243"/>
        <end position="393"/>
    </location>
</feature>
<dbReference type="InterPro" id="IPR009075">
    <property type="entry name" value="AcylCo_DH/oxidase_C"/>
</dbReference>
<dbReference type="PANTHER" id="PTHR48083">
    <property type="entry name" value="MEDIUM-CHAIN SPECIFIC ACYL-COA DEHYDROGENASE, MITOCHONDRIAL-RELATED"/>
    <property type="match status" value="1"/>
</dbReference>
<dbReference type="eggNOG" id="COG1960">
    <property type="taxonomic scope" value="Bacteria"/>
</dbReference>
<dbReference type="InterPro" id="IPR009100">
    <property type="entry name" value="AcylCoA_DH/oxidase_NM_dom_sf"/>
</dbReference>
<dbReference type="Proteomes" id="UP000042997">
    <property type="component" value="Unassembled WGS sequence"/>
</dbReference>
<evidence type="ECO:0000313" key="13">
    <source>
        <dbReference type="Proteomes" id="UP000042997"/>
    </source>
</evidence>
<gene>
    <name evidence="12" type="ORF">RHRU231_230176</name>
</gene>
<organism evidence="12 13">
    <name type="scientific">Rhodococcus ruber</name>
    <dbReference type="NCBI Taxonomy" id="1830"/>
    <lineage>
        <taxon>Bacteria</taxon>
        <taxon>Bacillati</taxon>
        <taxon>Actinomycetota</taxon>
        <taxon>Actinomycetes</taxon>
        <taxon>Mycobacteriales</taxon>
        <taxon>Nocardiaceae</taxon>
        <taxon>Rhodococcus</taxon>
    </lineage>
</organism>
<dbReference type="PANTHER" id="PTHR48083:SF13">
    <property type="entry name" value="ACYL-COA DEHYDROGENASE FAMILY MEMBER 11"/>
    <property type="match status" value="1"/>
</dbReference>
<dbReference type="InterPro" id="IPR046373">
    <property type="entry name" value="Acyl-CoA_Oxase/DH_mid-dom_sf"/>
</dbReference>
<comment type="catalytic activity">
    <reaction evidence="7">
        <text>a 2,3-saturated acyl-CoA + A = a 2,3-dehydroacyl-CoA + AH2</text>
        <dbReference type="Rhea" id="RHEA:48608"/>
        <dbReference type="ChEBI" id="CHEBI:13193"/>
        <dbReference type="ChEBI" id="CHEBI:17499"/>
        <dbReference type="ChEBI" id="CHEBI:60015"/>
        <dbReference type="ChEBI" id="CHEBI:65111"/>
    </reaction>
</comment>
<dbReference type="GO" id="GO:0050660">
    <property type="term" value="F:flavin adenine dinucleotide binding"/>
    <property type="evidence" value="ECO:0007669"/>
    <property type="project" value="InterPro"/>
</dbReference>
<dbReference type="FunFam" id="2.40.110.10:FF:000002">
    <property type="entry name" value="Acyl-CoA dehydrogenase fadE12"/>
    <property type="match status" value="1"/>
</dbReference>
<accession>A0A098BF39</accession>
<sequence>MAWDFSTEPEFQQKLDWMTAFVREEIRPLETLELTWPQLLTAIAPLQQQVKAQQLWAAHLDPELGGQGYGQVKLGLMHEILGSSPLGPIVFGCQAPDSGNAEILAAVGTDEQKHRWLDPLLAGEKYSAFALTEPDNAGADPTNLRTTAVRDGDDWVLSGDKWFISNASTADFVIVVAVTDPDAERHRRASQFIVPIDTPGLDVVRDIASMENPSPRENTYGSHCEVTLRDVRVGADALLGNPGDGFLIAQKRLGPGRIHHCMRWIGQANRAFDMMCERATYRFAHGSVLGEKQTVRNWIADSAAEMQALRLMTLQAAWVIDTQGTKAARKEIAMIKYFGAKILHDIIDRAVQTHGSLGYSSDLPLDFMYRAARAARLYDGPDEVHRDTVAKLILRGYEAPADRIPTEHVPTRRRAARDRYAALFDEVLASV</sequence>
<dbReference type="AlphaFoldDB" id="A0A098BF39"/>
<evidence type="ECO:0000256" key="4">
    <source>
        <dbReference type="ARBA" id="ARBA00022630"/>
    </source>
</evidence>
<evidence type="ECO:0000256" key="3">
    <source>
        <dbReference type="ARBA" id="ARBA00011738"/>
    </source>
</evidence>
<dbReference type="SUPFAM" id="SSF47203">
    <property type="entry name" value="Acyl-CoA dehydrogenase C-terminal domain-like"/>
    <property type="match status" value="1"/>
</dbReference>
<evidence type="ECO:0000256" key="2">
    <source>
        <dbReference type="ARBA" id="ARBA00009347"/>
    </source>
</evidence>
<evidence type="ECO:0000256" key="7">
    <source>
        <dbReference type="ARBA" id="ARBA00052546"/>
    </source>
</evidence>
<evidence type="ECO:0000259" key="11">
    <source>
        <dbReference type="Pfam" id="PF02771"/>
    </source>
</evidence>
<dbReference type="Gene3D" id="1.10.540.10">
    <property type="entry name" value="Acyl-CoA dehydrogenase/oxidase, N-terminal domain"/>
    <property type="match status" value="1"/>
</dbReference>
<dbReference type="Gene3D" id="1.20.140.10">
    <property type="entry name" value="Butyryl-CoA Dehydrogenase, subunit A, domain 3"/>
    <property type="match status" value="1"/>
</dbReference>
<dbReference type="InterPro" id="IPR037069">
    <property type="entry name" value="AcylCoA_DH/ox_N_sf"/>
</dbReference>
<comment type="cofactor">
    <cofactor evidence="1 8">
        <name>FAD</name>
        <dbReference type="ChEBI" id="CHEBI:57692"/>
    </cofactor>
</comment>
<evidence type="ECO:0000256" key="6">
    <source>
        <dbReference type="ARBA" id="ARBA00023002"/>
    </source>
</evidence>
<evidence type="ECO:0000256" key="8">
    <source>
        <dbReference type="RuleBase" id="RU362125"/>
    </source>
</evidence>